<name>A0ABN8LH81_9CNID</name>
<proteinExistence type="predicted"/>
<keyword evidence="2" id="KW-1185">Reference proteome</keyword>
<evidence type="ECO:0000313" key="2">
    <source>
        <dbReference type="Proteomes" id="UP001159427"/>
    </source>
</evidence>
<comment type="caution">
    <text evidence="1">The sequence shown here is derived from an EMBL/GenBank/DDBJ whole genome shotgun (WGS) entry which is preliminary data.</text>
</comment>
<reference evidence="1 2" key="1">
    <citation type="submission" date="2022-05" db="EMBL/GenBank/DDBJ databases">
        <authorList>
            <consortium name="Genoscope - CEA"/>
            <person name="William W."/>
        </authorList>
    </citation>
    <scope>NUCLEOTIDE SEQUENCE [LARGE SCALE GENOMIC DNA]</scope>
</reference>
<sequence>MGIFNEQSLDHPFAKGIQGAPGVGFNLTSSGDYDTINKKLRNVGAPSVNTDAATKKYVDDNSTGTPSTSRLTVDSNIDMKDRFRILNLKHPVDSDEPATKQYSDSRFLDRNGSRTMIGNLSMNNNKIIKFGTPTANDDAATKKYVDDNSSGSPKTSQLTVDSNIDMKDRYRITNLVAPQDSKDPATKYYVDNTFLDTDGSYPMKGNLNMDNNRILNLPAPTGSNQPTPLAFTDMKYLHVAGTNKMTNNLNMDNKKIINLRPPTASTDAATKKYVDDKTSSGGSSGSSLDLSNYLKKDGTVTMTGNLNLGNKKIVGLATPTSNTDAATKKYVDDNTVAPDLSDYLEKDGTDAMTGNLNLNNNKIVNLSDPTTDQQAANRGWVPPTQDTDSVNKGYVDNLVHLTAVQPSHYKDEFAYLMSSGSQWTDEIDGGVSLLIKSIRDLPPNKGNFHDYNHKVIYMSIVKNHLGKYIYKMGINFYRLTANTDYTLCLEILNTDYNLWNNSKISVDKGTSTGLSIGNVIVKKLSHKYTDATGKTQTMYYHRIIVNFRKLSSGNKFFLHILVDILRGGYNLNAYPLFFEGVYIIAYGIMGTFSNIDPDKVYDYRTAFDIKPTEVVYNVDINANQKKILNINLDRSNNNSAATVAMVKELAPHTKNALYRLYFSAFYDFADADTYGINIGSSGVIINSVKPNITLPPNKDLITLTVNKTTQNFTMLSSFNGKIIVLWLTENFSANVTKVSISNYSGTLTIPAVQYNANQRWEFTTEDGVILRLMYSLKFYDIGSEQFHKVMLQEKLNGSYVI</sequence>
<protein>
    <submittedName>
        <fullName evidence="1">Uncharacterized protein</fullName>
    </submittedName>
</protein>
<dbReference type="EMBL" id="CALNXI010000042">
    <property type="protein sequence ID" value="CAH3016476.1"/>
    <property type="molecule type" value="Genomic_DNA"/>
</dbReference>
<accession>A0ABN8LH81</accession>
<organism evidence="1 2">
    <name type="scientific">Porites evermanni</name>
    <dbReference type="NCBI Taxonomy" id="104178"/>
    <lineage>
        <taxon>Eukaryota</taxon>
        <taxon>Metazoa</taxon>
        <taxon>Cnidaria</taxon>
        <taxon>Anthozoa</taxon>
        <taxon>Hexacorallia</taxon>
        <taxon>Scleractinia</taxon>
        <taxon>Fungiina</taxon>
        <taxon>Poritidae</taxon>
        <taxon>Porites</taxon>
    </lineage>
</organism>
<evidence type="ECO:0000313" key="1">
    <source>
        <dbReference type="EMBL" id="CAH3016476.1"/>
    </source>
</evidence>
<gene>
    <name evidence="1" type="ORF">PEVE_00029862</name>
</gene>
<dbReference type="Proteomes" id="UP001159427">
    <property type="component" value="Unassembled WGS sequence"/>
</dbReference>